<gene>
    <name evidence="4" type="ORF">TL5118_01932</name>
    <name evidence="5" type="ORF">TL5120_01324</name>
</gene>
<dbReference type="AlphaFoldDB" id="A0A0P1FFH4"/>
<evidence type="ECO:0000313" key="5">
    <source>
        <dbReference type="EMBL" id="CUH71535.1"/>
    </source>
</evidence>
<proteinExistence type="inferred from homology"/>
<evidence type="ECO:0000313" key="4">
    <source>
        <dbReference type="EMBL" id="CUH66853.1"/>
    </source>
</evidence>
<dbReference type="EMBL" id="CYSB01000027">
    <property type="protein sequence ID" value="CUH66853.1"/>
    <property type="molecule type" value="Genomic_DNA"/>
</dbReference>
<dbReference type="GO" id="GO:1990281">
    <property type="term" value="C:efflux pump complex"/>
    <property type="evidence" value="ECO:0007669"/>
    <property type="project" value="TreeGrafter"/>
</dbReference>
<dbReference type="Proteomes" id="UP000051887">
    <property type="component" value="Unassembled WGS sequence"/>
</dbReference>
<dbReference type="RefSeq" id="WP_165590039.1">
    <property type="nucleotide sequence ID" value="NZ_CYSB01000027.1"/>
</dbReference>
<accession>A0A0P1FFH4</accession>
<dbReference type="Gene3D" id="2.40.30.170">
    <property type="match status" value="1"/>
</dbReference>
<reference evidence="5 7" key="2">
    <citation type="submission" date="2015-09" db="EMBL/GenBank/DDBJ databases">
        <authorList>
            <consortium name="Swine Surveillance"/>
        </authorList>
    </citation>
    <scope>NUCLEOTIDE SEQUENCE [LARGE SCALE GENOMIC DNA]</scope>
    <source>
        <strain evidence="5 7">5120</strain>
    </source>
</reference>
<keyword evidence="2" id="KW-0175">Coiled coil</keyword>
<feature type="coiled-coil region" evidence="2">
    <location>
        <begin position="77"/>
        <end position="104"/>
    </location>
</feature>
<dbReference type="InterPro" id="IPR006143">
    <property type="entry name" value="RND_pump_MFP"/>
</dbReference>
<evidence type="ECO:0000313" key="7">
    <source>
        <dbReference type="Proteomes" id="UP000051887"/>
    </source>
</evidence>
<dbReference type="SUPFAM" id="SSF111369">
    <property type="entry name" value="HlyD-like secretion proteins"/>
    <property type="match status" value="1"/>
</dbReference>
<dbReference type="PANTHER" id="PTHR30469:SF15">
    <property type="entry name" value="HLYD FAMILY OF SECRETION PROTEINS"/>
    <property type="match status" value="1"/>
</dbReference>
<dbReference type="Gene3D" id="1.10.287.470">
    <property type="entry name" value="Helix hairpin bin"/>
    <property type="match status" value="1"/>
</dbReference>
<name>A0A0P1FFH4_9RHOB</name>
<keyword evidence="3" id="KW-0732">Signal</keyword>
<reference evidence="4 6" key="1">
    <citation type="submission" date="2015-09" db="EMBL/GenBank/DDBJ databases">
        <authorList>
            <person name="Rodrigo-Torres L."/>
            <person name="Arahal D.R."/>
        </authorList>
    </citation>
    <scope>NUCLEOTIDE SEQUENCE [LARGE SCALE GENOMIC DNA]</scope>
    <source>
        <strain evidence="4 6">CECT 5118</strain>
    </source>
</reference>
<evidence type="ECO:0000256" key="3">
    <source>
        <dbReference type="SAM" id="SignalP"/>
    </source>
</evidence>
<comment type="similarity">
    <text evidence="1">Belongs to the membrane fusion protein (MFP) (TC 8.A.1) family.</text>
</comment>
<feature type="signal peptide" evidence="3">
    <location>
        <begin position="1"/>
        <end position="29"/>
    </location>
</feature>
<keyword evidence="6" id="KW-1185">Reference proteome</keyword>
<evidence type="ECO:0000256" key="1">
    <source>
        <dbReference type="ARBA" id="ARBA00009477"/>
    </source>
</evidence>
<sequence>MQHSYLRKVAAGVMTVAALITTMGTPAMAEAPLPLTCLLVPAQISDIGSDRVGIVRDVTVRRADYVAAGDALLLVDAEVAQSDLEVAQISIAALQERLERSEGLLARSLISQDEIGTLRADLALAKASATRAQMEIDRATIRAPFAGYVAEVDVAVGELIGPDPLLRLIDVTTLHAELVFLAGAYGQVALGDVIAVQVADAQVEATVFAIDPFIEPTSNAFTVMAEIANPDLSLPAGTSCQVVN</sequence>
<dbReference type="GO" id="GO:0015562">
    <property type="term" value="F:efflux transmembrane transporter activity"/>
    <property type="evidence" value="ECO:0007669"/>
    <property type="project" value="TreeGrafter"/>
</dbReference>
<dbReference type="EMBL" id="CYSC01000021">
    <property type="protein sequence ID" value="CUH71535.1"/>
    <property type="molecule type" value="Genomic_DNA"/>
</dbReference>
<feature type="chain" id="PRO_5009792397" evidence="3">
    <location>
        <begin position="30"/>
        <end position="244"/>
    </location>
</feature>
<protein>
    <submittedName>
        <fullName evidence="5">Multidrug resistance protein MdtN</fullName>
    </submittedName>
</protein>
<dbReference type="Proteomes" id="UP000051086">
    <property type="component" value="Unassembled WGS sequence"/>
</dbReference>
<dbReference type="NCBIfam" id="TIGR01730">
    <property type="entry name" value="RND_mfp"/>
    <property type="match status" value="1"/>
</dbReference>
<organism evidence="5 7">
    <name type="scientific">Thalassovita autumnalis</name>
    <dbReference type="NCBI Taxonomy" id="2072972"/>
    <lineage>
        <taxon>Bacteria</taxon>
        <taxon>Pseudomonadati</taxon>
        <taxon>Pseudomonadota</taxon>
        <taxon>Alphaproteobacteria</taxon>
        <taxon>Rhodobacterales</taxon>
        <taxon>Roseobacteraceae</taxon>
        <taxon>Thalassovita</taxon>
    </lineage>
</organism>
<dbReference type="PANTHER" id="PTHR30469">
    <property type="entry name" value="MULTIDRUG RESISTANCE PROTEIN MDTA"/>
    <property type="match status" value="1"/>
</dbReference>
<dbReference type="Gene3D" id="2.40.50.100">
    <property type="match status" value="1"/>
</dbReference>
<evidence type="ECO:0000256" key="2">
    <source>
        <dbReference type="SAM" id="Coils"/>
    </source>
</evidence>
<evidence type="ECO:0000313" key="6">
    <source>
        <dbReference type="Proteomes" id="UP000051086"/>
    </source>
</evidence>